<dbReference type="SUPFAM" id="SSF53448">
    <property type="entry name" value="Nucleotide-diphospho-sugar transferases"/>
    <property type="match status" value="1"/>
</dbReference>
<reference evidence="2 3" key="1">
    <citation type="submission" date="2019-06" db="EMBL/GenBank/DDBJ databases">
        <title>Sequencing the genomes of 1000 actinobacteria strains.</title>
        <authorList>
            <person name="Klenk H.-P."/>
        </authorList>
    </citation>
    <scope>NUCLEOTIDE SEQUENCE [LARGE SCALE GENOMIC DNA]</scope>
    <source>
        <strain evidence="2 3">DSM 44826</strain>
    </source>
</reference>
<dbReference type="EMBL" id="VIWT01000001">
    <property type="protein sequence ID" value="TWF99821.1"/>
    <property type="molecule type" value="Genomic_DNA"/>
</dbReference>
<proteinExistence type="predicted"/>
<evidence type="ECO:0000313" key="3">
    <source>
        <dbReference type="Proteomes" id="UP000317940"/>
    </source>
</evidence>
<dbReference type="Proteomes" id="UP000317940">
    <property type="component" value="Unassembled WGS sequence"/>
</dbReference>
<name>A0A561UKD0_9ACTN</name>
<dbReference type="AlphaFoldDB" id="A0A561UKD0"/>
<dbReference type="InterPro" id="IPR054028">
    <property type="entry name" value="TarS/TarP_linker"/>
</dbReference>
<feature type="domain" description="TarS/TarP linker" evidence="1">
    <location>
        <begin position="168"/>
        <end position="261"/>
    </location>
</feature>
<comment type="caution">
    <text evidence="2">The sequence shown here is derived from an EMBL/GenBank/DDBJ whole genome shotgun (WGS) entry which is preliminary data.</text>
</comment>
<protein>
    <recommendedName>
        <fullName evidence="1">TarS/TarP linker domain-containing protein</fullName>
    </recommendedName>
</protein>
<keyword evidence="3" id="KW-1185">Reference proteome</keyword>
<gene>
    <name evidence="2" type="ORF">FHX73_113677</name>
</gene>
<evidence type="ECO:0000313" key="2">
    <source>
        <dbReference type="EMBL" id="TWF99821.1"/>
    </source>
</evidence>
<dbReference type="Pfam" id="PF22181">
    <property type="entry name" value="TarS_linker"/>
    <property type="match status" value="1"/>
</dbReference>
<evidence type="ECO:0000259" key="1">
    <source>
        <dbReference type="Pfam" id="PF22181"/>
    </source>
</evidence>
<sequence length="328" mass="36220">MRRRPDVTVLVTGREPDPADALAALADQTLRRRHPDAVQVLAPGADPAGRYLLHLDAADRAAPEALQRLVDLADRTGADVVLGRTGGDADPPPPGWALGGIALLRRELLERHALRHRADLPVDARLPFTLEACLRAHRVAVLDDYDCLRPPRPDPGAATARARHEDRLRALAAALTIAEQLAEPGTELTALRARLLGWDLPRLLRPDFLTLDEPVQRRVCAGVGRLVDHHGDPAALQHLTVRDRLRLDLARRGRIAALRRLIRYQAAYGELLAPRILGTPEPPATPSPPTPSLPLQVWRGLVPPQVRRSLRRRPVWLGFAQRAYARWG</sequence>
<dbReference type="InterPro" id="IPR029044">
    <property type="entry name" value="Nucleotide-diphossugar_trans"/>
</dbReference>
<organism evidence="2 3">
    <name type="scientific">Kitasatospora viridis</name>
    <dbReference type="NCBI Taxonomy" id="281105"/>
    <lineage>
        <taxon>Bacteria</taxon>
        <taxon>Bacillati</taxon>
        <taxon>Actinomycetota</taxon>
        <taxon>Actinomycetes</taxon>
        <taxon>Kitasatosporales</taxon>
        <taxon>Streptomycetaceae</taxon>
        <taxon>Kitasatospora</taxon>
    </lineage>
</organism>
<accession>A0A561UKD0</accession>